<proteinExistence type="predicted"/>
<dbReference type="GeneID" id="85440708"/>
<dbReference type="Proteomes" id="UP001230504">
    <property type="component" value="Unassembled WGS sequence"/>
</dbReference>
<name>A0AAD8QD01_9PEZI</name>
<protein>
    <submittedName>
        <fullName evidence="1">Uncharacterized protein</fullName>
    </submittedName>
</protein>
<dbReference type="EMBL" id="JAHLJV010000002">
    <property type="protein sequence ID" value="KAK1599352.1"/>
    <property type="molecule type" value="Genomic_DNA"/>
</dbReference>
<reference evidence="1" key="1">
    <citation type="submission" date="2021-06" db="EMBL/GenBank/DDBJ databases">
        <title>Comparative genomics, transcriptomics and evolutionary studies reveal genomic signatures of adaptation to plant cell wall in hemibiotrophic fungi.</title>
        <authorList>
            <consortium name="DOE Joint Genome Institute"/>
            <person name="Baroncelli R."/>
            <person name="Diaz J.F."/>
            <person name="Benocci T."/>
            <person name="Peng M."/>
            <person name="Battaglia E."/>
            <person name="Haridas S."/>
            <person name="Andreopoulos W."/>
            <person name="Labutti K."/>
            <person name="Pangilinan J."/>
            <person name="Floch G.L."/>
            <person name="Makela M.R."/>
            <person name="Henrissat B."/>
            <person name="Grigoriev I.V."/>
            <person name="Crouch J.A."/>
            <person name="De Vries R.P."/>
            <person name="Sukno S.A."/>
            <person name="Thon M.R."/>
        </authorList>
    </citation>
    <scope>NUCLEOTIDE SEQUENCE</scope>
    <source>
        <strain evidence="1">CBS 125086</strain>
    </source>
</reference>
<evidence type="ECO:0000313" key="2">
    <source>
        <dbReference type="Proteomes" id="UP001230504"/>
    </source>
</evidence>
<dbReference type="RefSeq" id="XP_060419941.1">
    <property type="nucleotide sequence ID" value="XM_060556468.1"/>
</dbReference>
<gene>
    <name evidence="1" type="ORF">LY79DRAFT_534835</name>
</gene>
<evidence type="ECO:0000313" key="1">
    <source>
        <dbReference type="EMBL" id="KAK1599352.1"/>
    </source>
</evidence>
<keyword evidence="2" id="KW-1185">Reference proteome</keyword>
<sequence length="229" mass="25484">MEDKATKDFCPVSGALSSCLFASVMDFWSQLLRQESWLLTFSPQVPAPESLQNYNGEEKEPNSQDLNMNYESRYSEDNASDITRFLLSEERDRLCLWKFQFSDEDLDLLNQIEPNVFGGAVVQCLVSIGEALTKNTVISSCGESTHDLEASKATLDATIREGKRHIQSIYHDDDIAETIASTGYEGSVATDYTVPDDKPTSLHESVKIEIGKLQRLSFPIAQTLAGKKG</sequence>
<accession>A0AAD8QD01</accession>
<comment type="caution">
    <text evidence="1">The sequence shown here is derived from an EMBL/GenBank/DDBJ whole genome shotgun (WGS) entry which is preliminary data.</text>
</comment>
<dbReference type="PROSITE" id="PS51257">
    <property type="entry name" value="PROKAR_LIPOPROTEIN"/>
    <property type="match status" value="1"/>
</dbReference>
<dbReference type="AlphaFoldDB" id="A0AAD8QD01"/>
<organism evidence="1 2">
    <name type="scientific">Colletotrichum navitas</name>
    <dbReference type="NCBI Taxonomy" id="681940"/>
    <lineage>
        <taxon>Eukaryota</taxon>
        <taxon>Fungi</taxon>
        <taxon>Dikarya</taxon>
        <taxon>Ascomycota</taxon>
        <taxon>Pezizomycotina</taxon>
        <taxon>Sordariomycetes</taxon>
        <taxon>Hypocreomycetidae</taxon>
        <taxon>Glomerellales</taxon>
        <taxon>Glomerellaceae</taxon>
        <taxon>Colletotrichum</taxon>
        <taxon>Colletotrichum graminicola species complex</taxon>
    </lineage>
</organism>